<protein>
    <submittedName>
        <fullName evidence="2">Uncharacterized protein</fullName>
    </submittedName>
</protein>
<dbReference type="Proteomes" id="UP000244855">
    <property type="component" value="Unassembled WGS sequence"/>
</dbReference>
<feature type="region of interest" description="Disordered" evidence="1">
    <location>
        <begin position="522"/>
        <end position="555"/>
    </location>
</feature>
<organism evidence="2 3">
    <name type="scientific">Periconia macrospinosa</name>
    <dbReference type="NCBI Taxonomy" id="97972"/>
    <lineage>
        <taxon>Eukaryota</taxon>
        <taxon>Fungi</taxon>
        <taxon>Dikarya</taxon>
        <taxon>Ascomycota</taxon>
        <taxon>Pezizomycotina</taxon>
        <taxon>Dothideomycetes</taxon>
        <taxon>Pleosporomycetidae</taxon>
        <taxon>Pleosporales</taxon>
        <taxon>Massarineae</taxon>
        <taxon>Periconiaceae</taxon>
        <taxon>Periconia</taxon>
    </lineage>
</organism>
<accession>A0A2V1E9P4</accession>
<dbReference type="EMBL" id="KZ805310">
    <property type="protein sequence ID" value="PVI06050.1"/>
    <property type="molecule type" value="Genomic_DNA"/>
</dbReference>
<dbReference type="AlphaFoldDB" id="A0A2V1E9P4"/>
<feature type="region of interest" description="Disordered" evidence="1">
    <location>
        <begin position="189"/>
        <end position="211"/>
    </location>
</feature>
<dbReference type="OrthoDB" id="3944862at2759"/>
<evidence type="ECO:0000313" key="3">
    <source>
        <dbReference type="Proteomes" id="UP000244855"/>
    </source>
</evidence>
<name>A0A2V1E9P4_9PLEO</name>
<reference evidence="2 3" key="1">
    <citation type="journal article" date="2018" name="Sci. Rep.">
        <title>Comparative genomics provides insights into the lifestyle and reveals functional heterogeneity of dark septate endophytic fungi.</title>
        <authorList>
            <person name="Knapp D.G."/>
            <person name="Nemeth J.B."/>
            <person name="Barry K."/>
            <person name="Hainaut M."/>
            <person name="Henrissat B."/>
            <person name="Johnson J."/>
            <person name="Kuo A."/>
            <person name="Lim J.H.P."/>
            <person name="Lipzen A."/>
            <person name="Nolan M."/>
            <person name="Ohm R.A."/>
            <person name="Tamas L."/>
            <person name="Grigoriev I.V."/>
            <person name="Spatafora J.W."/>
            <person name="Nagy L.G."/>
            <person name="Kovacs G.M."/>
        </authorList>
    </citation>
    <scope>NUCLEOTIDE SEQUENCE [LARGE SCALE GENOMIC DNA]</scope>
    <source>
        <strain evidence="2 3">DSE2036</strain>
    </source>
</reference>
<dbReference type="STRING" id="97972.A0A2V1E9P4"/>
<keyword evidence="3" id="KW-1185">Reference proteome</keyword>
<proteinExistence type="predicted"/>
<gene>
    <name evidence="2" type="ORF">DM02DRAFT_623368</name>
</gene>
<evidence type="ECO:0000256" key="1">
    <source>
        <dbReference type="SAM" id="MobiDB-lite"/>
    </source>
</evidence>
<evidence type="ECO:0000313" key="2">
    <source>
        <dbReference type="EMBL" id="PVI06050.1"/>
    </source>
</evidence>
<feature type="compositionally biased region" description="Polar residues" evidence="1">
    <location>
        <begin position="395"/>
        <end position="414"/>
    </location>
</feature>
<sequence length="555" mass="61011">MPDPNYDDLSVVSSSRGAITHDEVMAGTPDLPLKREFFESSGHSAISVAPKTTSTTGKPNDEIGTTLFDVGAPGRLVRKSSSMITLCSNRRDDDCSVHFTLTDLDVGEPKSWGSDDLQSNYGTVQLQASRHHDSTDASEAFRQQHTERTTLVAKSHAHGSQQSWRTWTLHGTFQRSNRLSPESVIRGSEKHYRGGTNLPLKSSMKHESGSVSTTPAEELLLDSILPSLRRVKTVNFVDAMAKATSSLLPQKLRSIDAEPNINDAEDRETAYLNDFRGRIAQKSNQAFSYTVPATKSTIADTSITKTNVYVVSEPPDNAPSGSGTLRRRRSSSAGQVLRTPGSPTLYGLESVSSELVDWTRDNTGQDHPFKLKMVVLPNNDDGEDRLGAIRAPPNSKATSAKTSRLPSRNTSDRTSYGDHYNEADTSVELEDYTLPTQKAFSPEVVVTCTAENSESTLDPSIEQHKVIQEYPLQRSVSNLDADDIKFRGHRDSVTLERNRLLKSRGASPELLAHGDSVTDVRRRMHARNHPPSQSSGNSFRSKSITMESLGSLEDR</sequence>
<feature type="region of interest" description="Disordered" evidence="1">
    <location>
        <begin position="312"/>
        <end position="345"/>
    </location>
</feature>
<feature type="compositionally biased region" description="Polar residues" evidence="1">
    <location>
        <begin position="530"/>
        <end position="548"/>
    </location>
</feature>
<feature type="region of interest" description="Disordered" evidence="1">
    <location>
        <begin position="380"/>
        <end position="419"/>
    </location>
</feature>